<dbReference type="GO" id="GO:0050776">
    <property type="term" value="P:regulation of immune response"/>
    <property type="evidence" value="ECO:0007669"/>
    <property type="project" value="TreeGrafter"/>
</dbReference>
<sequence>MGGDWNPIGCGKLVLLLFLNVHACKNLVHCGAPPVRGPDCSQIKSQHPEATSGVYMIQPAGVPKPFKVFCEMRSDGGWTVFQKRSGGKVSFQKNWLAYKRGFGNPQSDHWLGLQKLWAITKAGGSRWALRVDLWDFEGGSAFASTATSSWEASQAYRLGVGAYRGTAGDAIRGGLHPTAGNDQNGQGFSTLDRDNDGCAPCLFGDIAVDECSREEGRGGWWYSRCGSASLHGDWHPADNNLGWASGLHWGTWKGPAPYSARATRMMVKALY</sequence>
<dbReference type="CDD" id="cd00087">
    <property type="entry name" value="FReD"/>
    <property type="match status" value="1"/>
</dbReference>
<gene>
    <name evidence="3" type="ORF">ANANG_G00310710</name>
</gene>
<dbReference type="PANTHER" id="PTHR19143">
    <property type="entry name" value="FIBRINOGEN/TENASCIN/ANGIOPOEITIN"/>
    <property type="match status" value="1"/>
</dbReference>
<proteinExistence type="predicted"/>
<dbReference type="InterPro" id="IPR014716">
    <property type="entry name" value="Fibrinogen_a/b/g_C_1"/>
</dbReference>
<dbReference type="SMART" id="SM00186">
    <property type="entry name" value="FBG"/>
    <property type="match status" value="1"/>
</dbReference>
<dbReference type="Pfam" id="PF00147">
    <property type="entry name" value="Fibrinogen_C"/>
    <property type="match status" value="1"/>
</dbReference>
<dbReference type="SUPFAM" id="SSF56496">
    <property type="entry name" value="Fibrinogen C-terminal domain-like"/>
    <property type="match status" value="1"/>
</dbReference>
<dbReference type="EMBL" id="JAFIRN010000019">
    <property type="protein sequence ID" value="KAG5830446.1"/>
    <property type="molecule type" value="Genomic_DNA"/>
</dbReference>
<feature type="domain" description="Fibrinogen C-terminal" evidence="2">
    <location>
        <begin position="31"/>
        <end position="271"/>
    </location>
</feature>
<evidence type="ECO:0000256" key="1">
    <source>
        <dbReference type="SAM" id="SignalP"/>
    </source>
</evidence>
<dbReference type="InterPro" id="IPR002181">
    <property type="entry name" value="Fibrinogen_a/b/g_C_dom"/>
</dbReference>
<feature type="chain" id="PRO_5038757453" description="Fibrinogen C-terminal domain-containing protein" evidence="1">
    <location>
        <begin position="24"/>
        <end position="271"/>
    </location>
</feature>
<dbReference type="PANTHER" id="PTHR19143:SF263">
    <property type="entry name" value="FIBRINOGEN-LIKE PROTEIN 1"/>
    <property type="match status" value="1"/>
</dbReference>
<keyword evidence="1" id="KW-0732">Signal</keyword>
<name>A0A9D3LI08_ANGAN</name>
<organism evidence="3 4">
    <name type="scientific">Anguilla anguilla</name>
    <name type="common">European freshwater eel</name>
    <name type="synonym">Muraena anguilla</name>
    <dbReference type="NCBI Taxonomy" id="7936"/>
    <lineage>
        <taxon>Eukaryota</taxon>
        <taxon>Metazoa</taxon>
        <taxon>Chordata</taxon>
        <taxon>Craniata</taxon>
        <taxon>Vertebrata</taxon>
        <taxon>Euteleostomi</taxon>
        <taxon>Actinopterygii</taxon>
        <taxon>Neopterygii</taxon>
        <taxon>Teleostei</taxon>
        <taxon>Anguilliformes</taxon>
        <taxon>Anguillidae</taxon>
        <taxon>Anguilla</taxon>
    </lineage>
</organism>
<dbReference type="NCBIfam" id="NF040941">
    <property type="entry name" value="GGGWT_bact"/>
    <property type="match status" value="1"/>
</dbReference>
<feature type="signal peptide" evidence="1">
    <location>
        <begin position="1"/>
        <end position="23"/>
    </location>
</feature>
<evidence type="ECO:0000313" key="3">
    <source>
        <dbReference type="EMBL" id="KAG5830446.1"/>
    </source>
</evidence>
<dbReference type="Proteomes" id="UP001044222">
    <property type="component" value="Chromosome 19"/>
</dbReference>
<dbReference type="GO" id="GO:0050868">
    <property type="term" value="P:negative regulation of T cell activation"/>
    <property type="evidence" value="ECO:0007669"/>
    <property type="project" value="TreeGrafter"/>
</dbReference>
<reference evidence="3" key="1">
    <citation type="submission" date="2021-01" db="EMBL/GenBank/DDBJ databases">
        <title>A chromosome-scale assembly of European eel, Anguilla anguilla.</title>
        <authorList>
            <person name="Henkel C."/>
            <person name="Jong-Raadsen S.A."/>
            <person name="Dufour S."/>
            <person name="Weltzien F.-A."/>
            <person name="Palstra A.P."/>
            <person name="Pelster B."/>
            <person name="Spaink H.P."/>
            <person name="Van Den Thillart G.E."/>
            <person name="Jansen H."/>
            <person name="Zahm M."/>
            <person name="Klopp C."/>
            <person name="Cedric C."/>
            <person name="Louis A."/>
            <person name="Berthelot C."/>
            <person name="Parey E."/>
            <person name="Roest Crollius H."/>
            <person name="Montfort J."/>
            <person name="Robinson-Rechavi M."/>
            <person name="Bucao C."/>
            <person name="Bouchez O."/>
            <person name="Gislard M."/>
            <person name="Lluch J."/>
            <person name="Milhes M."/>
            <person name="Lampietro C."/>
            <person name="Lopez Roques C."/>
            <person name="Donnadieu C."/>
            <person name="Braasch I."/>
            <person name="Desvignes T."/>
            <person name="Postlethwait J."/>
            <person name="Bobe J."/>
            <person name="Guiguen Y."/>
            <person name="Dirks R."/>
        </authorList>
    </citation>
    <scope>NUCLEOTIDE SEQUENCE</scope>
    <source>
        <strain evidence="3">Tag_6206</strain>
        <tissue evidence="3">Liver</tissue>
    </source>
</reference>
<dbReference type="Gene3D" id="3.90.215.10">
    <property type="entry name" value="Gamma Fibrinogen, chain A, domain 1"/>
    <property type="match status" value="1"/>
</dbReference>
<comment type="caution">
    <text evidence="3">The sequence shown here is derived from an EMBL/GenBank/DDBJ whole genome shotgun (WGS) entry which is preliminary data.</text>
</comment>
<evidence type="ECO:0000313" key="4">
    <source>
        <dbReference type="Proteomes" id="UP001044222"/>
    </source>
</evidence>
<protein>
    <recommendedName>
        <fullName evidence="2">Fibrinogen C-terminal domain-containing protein</fullName>
    </recommendedName>
</protein>
<accession>A0A9D3LI08</accession>
<dbReference type="PROSITE" id="PS51406">
    <property type="entry name" value="FIBRINOGEN_C_2"/>
    <property type="match status" value="1"/>
</dbReference>
<evidence type="ECO:0000259" key="2">
    <source>
        <dbReference type="PROSITE" id="PS51406"/>
    </source>
</evidence>
<dbReference type="AlphaFoldDB" id="A0A9D3LI08"/>
<dbReference type="InterPro" id="IPR036056">
    <property type="entry name" value="Fibrinogen-like_C"/>
</dbReference>
<keyword evidence="4" id="KW-1185">Reference proteome</keyword>
<dbReference type="GO" id="GO:0005615">
    <property type="term" value="C:extracellular space"/>
    <property type="evidence" value="ECO:0007669"/>
    <property type="project" value="TreeGrafter"/>
</dbReference>
<dbReference type="InterPro" id="IPR050373">
    <property type="entry name" value="Fibrinogen_C-term_domain"/>
</dbReference>